<evidence type="ECO:0000313" key="2">
    <source>
        <dbReference type="EMBL" id="CEN60692.1"/>
    </source>
</evidence>
<name>A0A0U5CNW7_ASPCI</name>
<evidence type="ECO:0000256" key="1">
    <source>
        <dbReference type="SAM" id="SignalP"/>
    </source>
</evidence>
<keyword evidence="1" id="KW-0732">Signal</keyword>
<sequence length="154" mass="17271">MKFTSALVSGLLATSASALFDKYAPWGKRDYHCLNVYQGVPENATLAQNWPVEIGFNRGGGRCDPIYDQFPTSTYSVWLYNNPVRENGFVKSDYQVKLVDGIPLDAGRVTISLPSDLPEVDDDTVWYLRLDTWLPTAPQTPTFFNAQGPFTINR</sequence>
<dbReference type="Proteomes" id="UP000054771">
    <property type="component" value="Unassembled WGS sequence"/>
</dbReference>
<accession>A0A0U5CNW7</accession>
<dbReference type="OrthoDB" id="2408539at2759"/>
<gene>
    <name evidence="2" type="ORF">ASPCAL03127</name>
</gene>
<dbReference type="OMA" id="YQGIPDN"/>
<dbReference type="EMBL" id="CDMC01000002">
    <property type="protein sequence ID" value="CEN60692.1"/>
    <property type="molecule type" value="Genomic_DNA"/>
</dbReference>
<evidence type="ECO:0000313" key="3">
    <source>
        <dbReference type="Proteomes" id="UP000054771"/>
    </source>
</evidence>
<feature type="signal peptide" evidence="1">
    <location>
        <begin position="1"/>
        <end position="18"/>
    </location>
</feature>
<keyword evidence="3" id="KW-1185">Reference proteome</keyword>
<proteinExistence type="predicted"/>
<organism evidence="2 3">
    <name type="scientific">Aspergillus calidoustus</name>
    <dbReference type="NCBI Taxonomy" id="454130"/>
    <lineage>
        <taxon>Eukaryota</taxon>
        <taxon>Fungi</taxon>
        <taxon>Dikarya</taxon>
        <taxon>Ascomycota</taxon>
        <taxon>Pezizomycotina</taxon>
        <taxon>Eurotiomycetes</taxon>
        <taxon>Eurotiomycetidae</taxon>
        <taxon>Eurotiales</taxon>
        <taxon>Aspergillaceae</taxon>
        <taxon>Aspergillus</taxon>
        <taxon>Aspergillus subgen. Nidulantes</taxon>
    </lineage>
</organism>
<dbReference type="AlphaFoldDB" id="A0A0U5CNW7"/>
<reference evidence="3" key="1">
    <citation type="journal article" date="2016" name="Genome Announc.">
        <title>Draft genome sequences of fungus Aspergillus calidoustus.</title>
        <authorList>
            <person name="Horn F."/>
            <person name="Linde J."/>
            <person name="Mattern D.J."/>
            <person name="Walther G."/>
            <person name="Guthke R."/>
            <person name="Scherlach K."/>
            <person name="Martin K."/>
            <person name="Brakhage A.A."/>
            <person name="Petzke L."/>
            <person name="Valiante V."/>
        </authorList>
    </citation>
    <scope>NUCLEOTIDE SEQUENCE [LARGE SCALE GENOMIC DNA]</scope>
    <source>
        <strain evidence="3">SF006504</strain>
    </source>
</reference>
<feature type="chain" id="PRO_5006855743" evidence="1">
    <location>
        <begin position="19"/>
        <end position="154"/>
    </location>
</feature>
<protein>
    <submittedName>
        <fullName evidence="2">Uncharacterized protein</fullName>
    </submittedName>
</protein>